<gene>
    <name evidence="1" type="ORF">PFNF135_06277</name>
</gene>
<dbReference type="AlphaFoldDB" id="W4I6I7"/>
<dbReference type="Pfam" id="PF02009">
    <property type="entry name" value="RIFIN"/>
    <property type="match status" value="1"/>
</dbReference>
<sequence>MKPHTYTNRSLCECELYAPANYDNDPQMKKIMENFDRQTSQRFHEYDDRMKTTRQKCKDKCDKEIQKIILKDKLEKQMEQQLTTLETKIDTNDIPTCVCEKSVADKVEKNCMKCTQNLGGIVAPSSGVLLGIAEGALYAWKPVALEAAIAAAKEAGMAAGIKAGEAAGAAKVIAQVESQFHVSAAFGKELGSVINGTNYNNTEYIFKAIFSKFNESCLGGGTRLGGFTAAPTDQAFCRTVDTLVFAPGNVRVQTSIRGSIQKAVNQIVTEAKSAAVSETANVTTRQTAVFESRNLAAVDATYASCQTS</sequence>
<dbReference type="EMBL" id="KI926208">
    <property type="protein sequence ID" value="ETW39343.1"/>
    <property type="molecule type" value="Genomic_DNA"/>
</dbReference>
<dbReference type="NCBIfam" id="TIGR01477">
    <property type="entry name" value="RIFIN"/>
    <property type="match status" value="1"/>
</dbReference>
<evidence type="ECO:0008006" key="3">
    <source>
        <dbReference type="Google" id="ProtNLM"/>
    </source>
</evidence>
<reference evidence="1 2" key="2">
    <citation type="submission" date="2013-02" db="EMBL/GenBank/DDBJ databases">
        <title>The Genome Sequence of Plasmodium falciparum NF135/5.C10.</title>
        <authorList>
            <consortium name="The Broad Institute Genome Sequencing Platform"/>
            <consortium name="The Broad Institute Genome Sequencing Center for Infectious Disease"/>
            <person name="Neafsey D."/>
            <person name="Cheeseman I."/>
            <person name="Volkman S."/>
            <person name="Adams J."/>
            <person name="Walker B."/>
            <person name="Young S.K."/>
            <person name="Zeng Q."/>
            <person name="Gargeya S."/>
            <person name="Fitzgerald M."/>
            <person name="Haas B."/>
            <person name="Abouelleil A."/>
            <person name="Alvarado L."/>
            <person name="Arachchi H.M."/>
            <person name="Berlin A.M."/>
            <person name="Chapman S.B."/>
            <person name="Dewar J."/>
            <person name="Goldberg J."/>
            <person name="Griggs A."/>
            <person name="Gujja S."/>
            <person name="Hansen M."/>
            <person name="Howarth C."/>
            <person name="Imamovic A."/>
            <person name="Larimer J."/>
            <person name="McCowan C."/>
            <person name="Murphy C."/>
            <person name="Neiman D."/>
            <person name="Pearson M."/>
            <person name="Priest M."/>
            <person name="Roberts A."/>
            <person name="Saif S."/>
            <person name="Shea T."/>
            <person name="Sisk P."/>
            <person name="Sykes S."/>
            <person name="Wortman J."/>
            <person name="Nusbaum C."/>
            <person name="Birren B."/>
        </authorList>
    </citation>
    <scope>NUCLEOTIDE SEQUENCE [LARGE SCALE GENOMIC DNA]</scope>
    <source>
        <strain evidence="1 2">NF135/5.C10</strain>
    </source>
</reference>
<name>W4I6I7_PLAFA</name>
<dbReference type="InterPro" id="IPR011992">
    <property type="entry name" value="EF-hand-dom_pair"/>
</dbReference>
<dbReference type="Proteomes" id="UP000019114">
    <property type="component" value="Unassembled WGS sequence"/>
</dbReference>
<reference evidence="1 2" key="1">
    <citation type="submission" date="2013-02" db="EMBL/GenBank/DDBJ databases">
        <title>The Genome Annotation of Plasmodium falciparum NF135/5.C10.</title>
        <authorList>
            <consortium name="The Broad Institute Genome Sequencing Platform"/>
            <consortium name="The Broad Institute Genome Sequencing Center for Infectious Disease"/>
            <person name="Neafsey D."/>
            <person name="Hoffman S."/>
            <person name="Volkman S."/>
            <person name="Rosenthal P."/>
            <person name="Walker B."/>
            <person name="Young S.K."/>
            <person name="Zeng Q."/>
            <person name="Gargeya S."/>
            <person name="Fitzgerald M."/>
            <person name="Haas B."/>
            <person name="Abouelleil A."/>
            <person name="Allen A.W."/>
            <person name="Alvarado L."/>
            <person name="Arachchi H.M."/>
            <person name="Berlin A.M."/>
            <person name="Chapman S.B."/>
            <person name="Gainer-Dewar J."/>
            <person name="Goldberg J."/>
            <person name="Griggs A."/>
            <person name="Gujja S."/>
            <person name="Hansen M."/>
            <person name="Howarth C."/>
            <person name="Imamovic A."/>
            <person name="Ireland A."/>
            <person name="Larimer J."/>
            <person name="McCowan C."/>
            <person name="Murphy C."/>
            <person name="Pearson M."/>
            <person name="Poon T.W."/>
            <person name="Priest M."/>
            <person name="Roberts A."/>
            <person name="Saif S."/>
            <person name="Shea T."/>
            <person name="Sisk P."/>
            <person name="Sykes S."/>
            <person name="Wortman J."/>
            <person name="Nusbaum C."/>
            <person name="Birren B."/>
        </authorList>
    </citation>
    <scope>NUCLEOTIDE SEQUENCE [LARGE SCALE GENOMIC DNA]</scope>
    <source>
        <strain evidence="1 2">NF135/5.C10</strain>
    </source>
</reference>
<dbReference type="SUPFAM" id="SSF47473">
    <property type="entry name" value="EF-hand"/>
    <property type="match status" value="1"/>
</dbReference>
<dbReference type="InterPro" id="IPR006373">
    <property type="entry name" value="VSA_Rifin"/>
</dbReference>
<dbReference type="OrthoDB" id="10501352at2759"/>
<proteinExistence type="predicted"/>
<organism evidence="1 2">
    <name type="scientific">Plasmodium falciparum NF135/5.C10</name>
    <dbReference type="NCBI Taxonomy" id="1036726"/>
    <lineage>
        <taxon>Eukaryota</taxon>
        <taxon>Sar</taxon>
        <taxon>Alveolata</taxon>
        <taxon>Apicomplexa</taxon>
        <taxon>Aconoidasida</taxon>
        <taxon>Haemosporida</taxon>
        <taxon>Plasmodiidae</taxon>
        <taxon>Plasmodium</taxon>
        <taxon>Plasmodium (Laverania)</taxon>
    </lineage>
</organism>
<protein>
    <recommendedName>
        <fullName evidence="3">Surface antigen</fullName>
    </recommendedName>
</protein>
<accession>W4I6I7</accession>
<evidence type="ECO:0000313" key="2">
    <source>
        <dbReference type="Proteomes" id="UP000019114"/>
    </source>
</evidence>
<evidence type="ECO:0000313" key="1">
    <source>
        <dbReference type="EMBL" id="ETW39343.1"/>
    </source>
</evidence>